<evidence type="ECO:0000256" key="17">
    <source>
        <dbReference type="SAM" id="MobiDB-lite"/>
    </source>
</evidence>
<dbReference type="Proteomes" id="UP000699462">
    <property type="component" value="Unassembled WGS sequence"/>
</dbReference>
<evidence type="ECO:0000256" key="11">
    <source>
        <dbReference type="ARBA" id="ARBA00023136"/>
    </source>
</evidence>
<dbReference type="InterPro" id="IPR017441">
    <property type="entry name" value="Protein_kinase_ATP_BS"/>
</dbReference>
<keyword evidence="5" id="KW-1003">Cell membrane</keyword>
<dbReference type="InterPro" id="IPR049385">
    <property type="entry name" value="FAK1-like_FERM_C"/>
</dbReference>
<evidence type="ECO:0000256" key="5">
    <source>
        <dbReference type="ARBA" id="ARBA00022475"/>
    </source>
</evidence>
<evidence type="ECO:0000256" key="14">
    <source>
        <dbReference type="ARBA" id="ARBA00051245"/>
    </source>
</evidence>
<dbReference type="PROSITE" id="PS50011">
    <property type="entry name" value="PROTEIN_KINASE_DOM"/>
    <property type="match status" value="1"/>
</dbReference>
<feature type="compositionally biased region" description="Polar residues" evidence="17">
    <location>
        <begin position="633"/>
        <end position="646"/>
    </location>
</feature>
<evidence type="ECO:0000256" key="6">
    <source>
        <dbReference type="ARBA" id="ARBA00022490"/>
    </source>
</evidence>
<proteinExistence type="inferred from homology"/>
<name>A0A8T0DLU4_9TREM</name>
<evidence type="ECO:0000313" key="19">
    <source>
        <dbReference type="EMBL" id="KAF8568895.1"/>
    </source>
</evidence>
<keyword evidence="10 16" id="KW-0067">ATP-binding</keyword>
<evidence type="ECO:0000256" key="13">
    <source>
        <dbReference type="ARBA" id="ARBA00051243"/>
    </source>
</evidence>
<feature type="domain" description="Protein kinase" evidence="18">
    <location>
        <begin position="370"/>
        <end position="626"/>
    </location>
</feature>
<dbReference type="FunFam" id="3.30.200.20:FF:000194">
    <property type="entry name" value="protein-tyrosine kinase 2-beta isoform X1"/>
    <property type="match status" value="1"/>
</dbReference>
<feature type="binding site" evidence="16">
    <location>
        <position position="403"/>
    </location>
    <ligand>
        <name>ATP</name>
        <dbReference type="ChEBI" id="CHEBI:30616"/>
    </ligand>
</feature>
<dbReference type="EC" id="2.7.10.2" evidence="4"/>
<feature type="compositionally biased region" description="Basic and acidic residues" evidence="17">
    <location>
        <begin position="712"/>
        <end position="723"/>
    </location>
</feature>
<dbReference type="GO" id="GO:0030182">
    <property type="term" value="P:neuron differentiation"/>
    <property type="evidence" value="ECO:0007669"/>
    <property type="project" value="UniProtKB-ARBA"/>
</dbReference>
<dbReference type="InterPro" id="IPR035963">
    <property type="entry name" value="FERM_2"/>
</dbReference>
<dbReference type="InterPro" id="IPR050122">
    <property type="entry name" value="RTK"/>
</dbReference>
<organism evidence="19 20">
    <name type="scientific">Paragonimus westermani</name>
    <dbReference type="NCBI Taxonomy" id="34504"/>
    <lineage>
        <taxon>Eukaryota</taxon>
        <taxon>Metazoa</taxon>
        <taxon>Spiralia</taxon>
        <taxon>Lophotrochozoa</taxon>
        <taxon>Platyhelminthes</taxon>
        <taxon>Trematoda</taxon>
        <taxon>Digenea</taxon>
        <taxon>Plagiorchiida</taxon>
        <taxon>Troglotremata</taxon>
        <taxon>Troglotrematidae</taxon>
        <taxon>Paragonimus</taxon>
    </lineage>
</organism>
<dbReference type="GO" id="GO:0005886">
    <property type="term" value="C:plasma membrane"/>
    <property type="evidence" value="ECO:0007669"/>
    <property type="project" value="UniProtKB-SubCell"/>
</dbReference>
<dbReference type="GO" id="GO:0007169">
    <property type="term" value="P:cell surface receptor protein tyrosine kinase signaling pathway"/>
    <property type="evidence" value="ECO:0007669"/>
    <property type="project" value="TreeGrafter"/>
</dbReference>
<dbReference type="EMBL" id="JTDF01002347">
    <property type="protein sequence ID" value="KAF8568895.1"/>
    <property type="molecule type" value="Genomic_DNA"/>
</dbReference>
<feature type="compositionally biased region" description="Polar residues" evidence="17">
    <location>
        <begin position="668"/>
        <end position="689"/>
    </location>
</feature>
<keyword evidence="20" id="KW-1185">Reference proteome</keyword>
<dbReference type="Gene3D" id="1.10.510.10">
    <property type="entry name" value="Transferase(Phosphotransferase) domain 1"/>
    <property type="match status" value="1"/>
</dbReference>
<dbReference type="GO" id="GO:0050793">
    <property type="term" value="P:regulation of developmental process"/>
    <property type="evidence" value="ECO:0007669"/>
    <property type="project" value="UniProtKB-ARBA"/>
</dbReference>
<evidence type="ECO:0000259" key="18">
    <source>
        <dbReference type="PROSITE" id="PS50011"/>
    </source>
</evidence>
<dbReference type="GO" id="GO:0005524">
    <property type="term" value="F:ATP binding"/>
    <property type="evidence" value="ECO:0007669"/>
    <property type="project" value="UniProtKB-UniRule"/>
</dbReference>
<dbReference type="GO" id="GO:0007172">
    <property type="term" value="P:signal complex assembly"/>
    <property type="evidence" value="ECO:0007669"/>
    <property type="project" value="InterPro"/>
</dbReference>
<keyword evidence="12" id="KW-0829">Tyrosine-protein kinase</keyword>
<protein>
    <recommendedName>
        <fullName evidence="4">non-specific protein-tyrosine kinase</fullName>
        <ecNumber evidence="4">2.7.10.2</ecNumber>
    </recommendedName>
</protein>
<dbReference type="PROSITE" id="PS00107">
    <property type="entry name" value="PROTEIN_KINASE_ATP"/>
    <property type="match status" value="1"/>
</dbReference>
<feature type="compositionally biased region" description="Polar residues" evidence="17">
    <location>
        <begin position="842"/>
        <end position="881"/>
    </location>
</feature>
<feature type="region of interest" description="Disordered" evidence="17">
    <location>
        <begin position="822"/>
        <end position="892"/>
    </location>
</feature>
<dbReference type="GO" id="GO:0043235">
    <property type="term" value="C:receptor complex"/>
    <property type="evidence" value="ECO:0007669"/>
    <property type="project" value="TreeGrafter"/>
</dbReference>
<evidence type="ECO:0000256" key="10">
    <source>
        <dbReference type="ARBA" id="ARBA00022840"/>
    </source>
</evidence>
<dbReference type="Gene3D" id="1.20.120.330">
    <property type="entry name" value="Nucleotidyltransferases domain 2"/>
    <property type="match status" value="1"/>
</dbReference>
<dbReference type="PANTHER" id="PTHR24416:SF617">
    <property type="entry name" value="RET ONCOGENE, ISOFORM A"/>
    <property type="match status" value="1"/>
</dbReference>
<dbReference type="SMART" id="SM00219">
    <property type="entry name" value="TyrKc"/>
    <property type="match status" value="1"/>
</dbReference>
<evidence type="ECO:0000256" key="3">
    <source>
        <dbReference type="ARBA" id="ARBA00004496"/>
    </source>
</evidence>
<evidence type="ECO:0000313" key="20">
    <source>
        <dbReference type="Proteomes" id="UP000699462"/>
    </source>
</evidence>
<dbReference type="InterPro" id="IPR008266">
    <property type="entry name" value="Tyr_kinase_AS"/>
</dbReference>
<keyword evidence="8 16" id="KW-0547">Nucleotide-binding</keyword>
<dbReference type="InterPro" id="IPR000719">
    <property type="entry name" value="Prot_kinase_dom"/>
</dbReference>
<feature type="compositionally biased region" description="Low complexity" evidence="17">
    <location>
        <begin position="647"/>
        <end position="660"/>
    </location>
</feature>
<feature type="compositionally biased region" description="Basic and acidic residues" evidence="17">
    <location>
        <begin position="742"/>
        <end position="752"/>
    </location>
</feature>
<comment type="catalytic activity">
    <reaction evidence="13">
        <text>L-tyrosyl-[protein] + ATP = O-phospho-L-tyrosyl-[protein] + ADP + H(+)</text>
        <dbReference type="Rhea" id="RHEA:10596"/>
        <dbReference type="Rhea" id="RHEA-COMP:10136"/>
        <dbReference type="Rhea" id="RHEA-COMP:20101"/>
        <dbReference type="ChEBI" id="CHEBI:15378"/>
        <dbReference type="ChEBI" id="CHEBI:30616"/>
        <dbReference type="ChEBI" id="CHEBI:46858"/>
        <dbReference type="ChEBI" id="CHEBI:61978"/>
        <dbReference type="ChEBI" id="CHEBI:456216"/>
        <dbReference type="EC" id="2.7.10.1"/>
    </reaction>
</comment>
<feature type="compositionally biased region" description="Polar residues" evidence="17">
    <location>
        <begin position="753"/>
        <end position="785"/>
    </location>
</feature>
<evidence type="ECO:0000256" key="12">
    <source>
        <dbReference type="ARBA" id="ARBA00023137"/>
    </source>
</evidence>
<comment type="subcellular location">
    <subcellularLocation>
        <location evidence="2">Cell membrane</location>
        <topology evidence="2">Peripheral membrane protein</topology>
    </subcellularLocation>
    <subcellularLocation>
        <location evidence="3">Cytoplasm</location>
    </subcellularLocation>
    <subcellularLocation>
        <location evidence="1">Membrane</location>
        <topology evidence="1">Single-pass membrane protein</topology>
    </subcellularLocation>
</comment>
<dbReference type="InterPro" id="IPR001245">
    <property type="entry name" value="Ser-Thr/Tyr_kinase_cat_dom"/>
</dbReference>
<reference evidence="19 20" key="1">
    <citation type="submission" date="2019-07" db="EMBL/GenBank/DDBJ databases">
        <title>Annotation for the trematode Paragonimus westermani.</title>
        <authorList>
            <person name="Choi Y.-J."/>
        </authorList>
    </citation>
    <scope>NUCLEOTIDE SEQUENCE [LARGE SCALE GENOMIC DNA]</scope>
    <source>
        <strain evidence="19">180907_Pwestermani</strain>
    </source>
</reference>
<dbReference type="SUPFAM" id="SSF68993">
    <property type="entry name" value="FAT domain of focal adhesion kinase"/>
    <property type="match status" value="1"/>
</dbReference>
<dbReference type="InterPro" id="IPR014352">
    <property type="entry name" value="FERM/acyl-CoA-bd_prot_sf"/>
</dbReference>
<evidence type="ECO:0000256" key="9">
    <source>
        <dbReference type="ARBA" id="ARBA00022777"/>
    </source>
</evidence>
<dbReference type="InterPro" id="IPR005189">
    <property type="entry name" value="Focal_adhesion_kin_target_dom"/>
</dbReference>
<dbReference type="AlphaFoldDB" id="A0A8T0DLU4"/>
<dbReference type="SUPFAM" id="SSF50729">
    <property type="entry name" value="PH domain-like"/>
    <property type="match status" value="1"/>
</dbReference>
<dbReference type="FunFam" id="1.10.510.10:FF:001512">
    <property type="entry name" value="Receptor tyrosine-protein kinase erbB-2"/>
    <property type="match status" value="1"/>
</dbReference>
<dbReference type="OrthoDB" id="9976756at2759"/>
<keyword evidence="7" id="KW-0808">Transferase</keyword>
<evidence type="ECO:0000256" key="7">
    <source>
        <dbReference type="ARBA" id="ARBA00022679"/>
    </source>
</evidence>
<dbReference type="InterPro" id="IPR011009">
    <property type="entry name" value="Kinase-like_dom_sf"/>
</dbReference>
<dbReference type="Pfam" id="PF21477">
    <property type="entry name" value="FERM_C_FAK1"/>
    <property type="match status" value="1"/>
</dbReference>
<dbReference type="InterPro" id="IPR011993">
    <property type="entry name" value="PH-like_dom_sf"/>
</dbReference>
<keyword evidence="11" id="KW-0472">Membrane</keyword>
<dbReference type="SUPFAM" id="SSF56112">
    <property type="entry name" value="Protein kinase-like (PK-like)"/>
    <property type="match status" value="1"/>
</dbReference>
<dbReference type="PROSITE" id="PS00109">
    <property type="entry name" value="PROTEIN_KINASE_TYR"/>
    <property type="match status" value="1"/>
</dbReference>
<dbReference type="PRINTS" id="PR00109">
    <property type="entry name" value="TYRKINASE"/>
</dbReference>
<dbReference type="InterPro" id="IPR020635">
    <property type="entry name" value="Tyr_kinase_cat_dom"/>
</dbReference>
<dbReference type="Gene3D" id="2.30.29.30">
    <property type="entry name" value="Pleckstrin-homology domain (PH domain)/Phosphotyrosine-binding domain (PTB)"/>
    <property type="match status" value="1"/>
</dbReference>
<dbReference type="Gene3D" id="3.30.200.20">
    <property type="entry name" value="Phosphorylase Kinase, domain 1"/>
    <property type="match status" value="1"/>
</dbReference>
<dbReference type="GO" id="GO:0005737">
    <property type="term" value="C:cytoplasm"/>
    <property type="evidence" value="ECO:0007669"/>
    <property type="project" value="UniProtKB-SubCell"/>
</dbReference>
<dbReference type="GO" id="GO:0048468">
    <property type="term" value="P:cell development"/>
    <property type="evidence" value="ECO:0007669"/>
    <property type="project" value="UniProtKB-ARBA"/>
</dbReference>
<evidence type="ECO:0000256" key="15">
    <source>
        <dbReference type="ARBA" id="ARBA00061333"/>
    </source>
</evidence>
<feature type="region of interest" description="Disordered" evidence="17">
    <location>
        <begin position="633"/>
        <end position="810"/>
    </location>
</feature>
<dbReference type="Pfam" id="PF03623">
    <property type="entry name" value="Focal_AT"/>
    <property type="match status" value="1"/>
</dbReference>
<dbReference type="GO" id="GO:0004714">
    <property type="term" value="F:transmembrane receptor protein tyrosine kinase activity"/>
    <property type="evidence" value="ECO:0007669"/>
    <property type="project" value="UniProtKB-EC"/>
</dbReference>
<sequence length="1025" mass="115672">MGEAKDVLTIYTNVGYAKVICAEETTVKEMISMAMRTVSLSTASQLYGLRMPYKCENGSQPFRHILCRKLTWQRLKSLYNPTELILSICLYPTKFEEAARNDRTTLFYLHQQARELYYARFSEIQDVEMAFEVGCLDIRSIVFSPNILPKDLMELVEKARPLQSFFPPCVTHQYKGKSLRRLVQSYLYKVKHYTEEDCVLDMLNRYLILLQFDRDVIRCSFGTGPGIPADLIIGPRFQVSINIDNARQPHLLAYFASIRKVLVSRIYGGDNERFQVRLAVEQSSDPNAPLETISFTFHTQEAADTAVHLLEGYCGESIGAALQDSTCETAMADATQRAMREEFLPNGCPYWLHESNSSELERLEIPRVNITLEQVLGEGQFGDVYKGSYQKPLGAERMVVAVKTCKMESSVDDRKQFLEEASIMNEFNHPHIIRLFGICSDNPIWLVMEYAPLGEMRHYMLANRDRVPLSMRLTFCYQIVSALCCLEEKRCVHRDIAARNILVARDDWVKLADFGMARMLNNANEFHADKGRKMPIKWMPPESIQQRRFSSASDVWMFGVCMWEIVSGGIKPFVDLTNAEAAELVLRGQRLKRLSNCPPNLYVLMLECWNTNPQRRPTFASLKPKLRELVAQSRGTGNFNNQNNDMSGSSEPSDLEFSSSQRPAGESEQVNNNNNSASKFADNICSSYRSKSERGRRPNVGNNWEEVTQLEPRPDSLRFETKHNIVLGSSGSTSPDNSGTSRRLEHNDDARKTTFTRSLSAGSTRTALRQRSPQRAVNFNLTDSAGSRHGDPHLHGAPNISREPSPRRKTTTALCLDKFLQISDQSAQERPKSAQPGDNRPRTPNSKTSNSSPMRTEFASTFDVQRAQSATPTYPSSSGTHSRFDSTGDYTQDSPDDPIYLAAVKVIQTVRVASQQLVEAPPDQYGILAKSIGAAVKDLFASVESSFVSGPNEQEIFLAERQLNASMYHLISTIKDANLATNRGLLLEEFRRHLMTLAYVVANDAHALYTAAHDYRSRIPTTSRT</sequence>
<evidence type="ECO:0000256" key="8">
    <source>
        <dbReference type="ARBA" id="ARBA00022741"/>
    </source>
</evidence>
<comment type="caution">
    <text evidence="19">The sequence shown here is derived from an EMBL/GenBank/DDBJ whole genome shotgun (WGS) entry which is preliminary data.</text>
</comment>
<evidence type="ECO:0000256" key="1">
    <source>
        <dbReference type="ARBA" id="ARBA00004167"/>
    </source>
</evidence>
<dbReference type="Gene3D" id="1.20.80.10">
    <property type="match status" value="1"/>
</dbReference>
<dbReference type="GO" id="GO:0004715">
    <property type="term" value="F:non-membrane spanning protein tyrosine kinase activity"/>
    <property type="evidence" value="ECO:0007669"/>
    <property type="project" value="UniProtKB-EC"/>
</dbReference>
<accession>A0A8T0DLU4</accession>
<dbReference type="SUPFAM" id="SSF47031">
    <property type="entry name" value="Second domain of FERM"/>
    <property type="match status" value="1"/>
</dbReference>
<feature type="compositionally biased region" description="Polar residues" evidence="17">
    <location>
        <begin position="727"/>
        <end position="741"/>
    </location>
</feature>
<dbReference type="Pfam" id="PF07714">
    <property type="entry name" value="PK_Tyr_Ser-Thr"/>
    <property type="match status" value="1"/>
</dbReference>
<keyword evidence="6" id="KW-0963">Cytoplasm</keyword>
<dbReference type="InterPro" id="IPR036137">
    <property type="entry name" value="Focal_adhe_kin_target_dom_sf"/>
</dbReference>
<comment type="similarity">
    <text evidence="15">Belongs to the protein kinase superfamily. Tyr protein kinase family. Fes/fps subfamily.</text>
</comment>
<keyword evidence="9" id="KW-0418">Kinase</keyword>
<dbReference type="GO" id="GO:0005925">
    <property type="term" value="C:focal adhesion"/>
    <property type="evidence" value="ECO:0007669"/>
    <property type="project" value="InterPro"/>
</dbReference>
<dbReference type="PANTHER" id="PTHR24416">
    <property type="entry name" value="TYROSINE-PROTEIN KINASE RECEPTOR"/>
    <property type="match status" value="1"/>
</dbReference>
<evidence type="ECO:0000256" key="16">
    <source>
        <dbReference type="PROSITE-ProRule" id="PRU10141"/>
    </source>
</evidence>
<comment type="catalytic activity">
    <reaction evidence="14">
        <text>L-tyrosyl-[protein] + ATP = O-phospho-L-tyrosyl-[protein] + ADP + H(+)</text>
        <dbReference type="Rhea" id="RHEA:10596"/>
        <dbReference type="Rhea" id="RHEA-COMP:10136"/>
        <dbReference type="Rhea" id="RHEA-COMP:20101"/>
        <dbReference type="ChEBI" id="CHEBI:15378"/>
        <dbReference type="ChEBI" id="CHEBI:30616"/>
        <dbReference type="ChEBI" id="CHEBI:46858"/>
        <dbReference type="ChEBI" id="CHEBI:61978"/>
        <dbReference type="ChEBI" id="CHEBI:456216"/>
        <dbReference type="EC" id="2.7.10.2"/>
    </reaction>
</comment>
<evidence type="ECO:0000256" key="2">
    <source>
        <dbReference type="ARBA" id="ARBA00004202"/>
    </source>
</evidence>
<evidence type="ECO:0000256" key="4">
    <source>
        <dbReference type="ARBA" id="ARBA00011903"/>
    </source>
</evidence>
<gene>
    <name evidence="19" type="ORF">P879_02082</name>
</gene>